<feature type="domain" description="F-box" evidence="7">
    <location>
        <begin position="80"/>
        <end position="121"/>
    </location>
</feature>
<comment type="subcellular location">
    <subcellularLocation>
        <location evidence="1">Nucleus</location>
    </subcellularLocation>
</comment>
<dbReference type="EMBL" id="JANAVB010039216">
    <property type="protein sequence ID" value="KAJ6799877.1"/>
    <property type="molecule type" value="Genomic_DNA"/>
</dbReference>
<dbReference type="Proteomes" id="UP001140949">
    <property type="component" value="Unassembled WGS sequence"/>
</dbReference>
<dbReference type="GO" id="GO:0005634">
    <property type="term" value="C:nucleus"/>
    <property type="evidence" value="ECO:0007669"/>
    <property type="project" value="UniProtKB-SubCell"/>
</dbReference>
<dbReference type="FunFam" id="3.80.10.10:FF:000451">
    <property type="entry name" value="EIN3-binding F-box protein 1"/>
    <property type="match status" value="1"/>
</dbReference>
<reference evidence="8" key="1">
    <citation type="journal article" date="2023" name="GigaByte">
        <title>Genome assembly of the bearded iris, Iris pallida Lam.</title>
        <authorList>
            <person name="Bruccoleri R.E."/>
            <person name="Oakeley E.J."/>
            <person name="Faust A.M.E."/>
            <person name="Altorfer M."/>
            <person name="Dessus-Babus S."/>
            <person name="Burckhardt D."/>
            <person name="Oertli M."/>
            <person name="Naumann U."/>
            <person name="Petersen F."/>
            <person name="Wong J."/>
        </authorList>
    </citation>
    <scope>NUCLEOTIDE SEQUENCE</scope>
    <source>
        <strain evidence="8">GSM-AAB239-AS_SAM_17_03QT</strain>
    </source>
</reference>
<keyword evidence="9" id="KW-1185">Reference proteome</keyword>
<organism evidence="8 9">
    <name type="scientific">Iris pallida</name>
    <name type="common">Sweet iris</name>
    <dbReference type="NCBI Taxonomy" id="29817"/>
    <lineage>
        <taxon>Eukaryota</taxon>
        <taxon>Viridiplantae</taxon>
        <taxon>Streptophyta</taxon>
        <taxon>Embryophyta</taxon>
        <taxon>Tracheophyta</taxon>
        <taxon>Spermatophyta</taxon>
        <taxon>Magnoliopsida</taxon>
        <taxon>Liliopsida</taxon>
        <taxon>Asparagales</taxon>
        <taxon>Iridaceae</taxon>
        <taxon>Iridoideae</taxon>
        <taxon>Irideae</taxon>
        <taxon>Iris</taxon>
    </lineage>
</organism>
<evidence type="ECO:0000259" key="7">
    <source>
        <dbReference type="SMART" id="SM00256"/>
    </source>
</evidence>
<keyword evidence="3" id="KW-0936">Ethylene signaling pathway</keyword>
<dbReference type="PANTHER" id="PTHR13318">
    <property type="entry name" value="PARTNER OF PAIRED, ISOFORM B-RELATED"/>
    <property type="match status" value="1"/>
</dbReference>
<evidence type="ECO:0000313" key="9">
    <source>
        <dbReference type="Proteomes" id="UP001140949"/>
    </source>
</evidence>
<dbReference type="InterPro" id="IPR006553">
    <property type="entry name" value="Leu-rich_rpt_Cys-con_subtyp"/>
</dbReference>
<evidence type="ECO:0000256" key="1">
    <source>
        <dbReference type="ARBA" id="ARBA00004123"/>
    </source>
</evidence>
<dbReference type="Gene3D" id="3.80.10.10">
    <property type="entry name" value="Ribonuclease Inhibitor"/>
    <property type="match status" value="4"/>
</dbReference>
<dbReference type="InterPro" id="IPR001810">
    <property type="entry name" value="F-box_dom"/>
</dbReference>
<dbReference type="GO" id="GO:0031146">
    <property type="term" value="P:SCF-dependent proteasomal ubiquitin-dependent protein catabolic process"/>
    <property type="evidence" value="ECO:0007669"/>
    <property type="project" value="TreeGrafter"/>
</dbReference>
<dbReference type="PANTHER" id="PTHR13318:SF105">
    <property type="entry name" value="F-BOX_LRR-REPEAT PROTEIN 3"/>
    <property type="match status" value="1"/>
</dbReference>
<sequence length="653" mass="69114">MHPPTLLSSPLLCCLLACCVLLVRSTVAMSTLLNSAAESEGHHHHHHAFCHPRKRPRAAAPTTVVQQQQQQQLHESLDALPEECLIEILRRLPGRRERSVSACVSKRWLALLAETPPRTNASPSDDDDDEEEVVEENTGCLTRCLTGREVTDVRLASLAVGTAGRGGLGKLLVRGTHPTRGATDSGFHALARGCPSLRVLSVWDVPSLGDDGLAEIASSCPLLEKLDLQRCPSITDRGLTAVAARCPALTSLGIDSCFGVADDGLCALARLCPGLDSVSIRNCPLVGDRGVAGLMRSASSTLSKLKLDGLLRVTDMSLACVGYYGRAVTDLHLAGLEGVAERGFWVMGNALRLRKLRSMAVVACRGATDLGLAAVAKGCPALKQLCLRKCSYLSDVGLKAFAEGAEELENLQVEECHRITLVGVLASLLARKEKIKTLSVAKCFGVRDADKCLPQQRPVPVCVSLQSLTIRDCPGLTGSGLAVVGKMCRNLVKLDLSGLVGITDAGLLPFVESSDAGMTKVSLRGCLNITDAAISALASIHGSTLLELHLGGCGKLTDRSLLAVADGCCKLVELDVTGSAVTDYGVALLASARQLTLQLLSLGGCAKLTRRSLPLLGNMGSTLVALNLLHCNSISNRGITSLEEKMWWCDILS</sequence>
<feature type="chain" id="PRO_5043511781" evidence="6">
    <location>
        <begin position="29"/>
        <end position="653"/>
    </location>
</feature>
<protein>
    <submittedName>
        <fullName evidence="8">EIN3-binding F-box protein 1-like</fullName>
    </submittedName>
</protein>
<keyword evidence="6" id="KW-0732">Signal</keyword>
<comment type="caution">
    <text evidence="8">The sequence shown here is derived from an EMBL/GenBank/DDBJ whole genome shotgun (WGS) entry which is preliminary data.</text>
</comment>
<gene>
    <name evidence="8" type="ORF">M6B38_204015</name>
</gene>
<dbReference type="SUPFAM" id="SSF52047">
    <property type="entry name" value="RNI-like"/>
    <property type="match status" value="2"/>
</dbReference>
<reference evidence="8" key="2">
    <citation type="submission" date="2023-04" db="EMBL/GenBank/DDBJ databases">
        <authorList>
            <person name="Bruccoleri R.E."/>
            <person name="Oakeley E.J."/>
            <person name="Faust A.-M."/>
            <person name="Dessus-Babus S."/>
            <person name="Altorfer M."/>
            <person name="Burckhardt D."/>
            <person name="Oertli M."/>
            <person name="Naumann U."/>
            <person name="Petersen F."/>
            <person name="Wong J."/>
        </authorList>
    </citation>
    <scope>NUCLEOTIDE SEQUENCE</scope>
    <source>
        <strain evidence="8">GSM-AAB239-AS_SAM_17_03QT</strain>
        <tissue evidence="8">Leaf</tissue>
    </source>
</reference>
<dbReference type="SMART" id="SM00256">
    <property type="entry name" value="FBOX"/>
    <property type="match status" value="1"/>
</dbReference>
<dbReference type="GO" id="GO:0010105">
    <property type="term" value="P:negative regulation of ethylene-activated signaling pathway"/>
    <property type="evidence" value="ECO:0007669"/>
    <property type="project" value="UniProtKB-ARBA"/>
</dbReference>
<evidence type="ECO:0000256" key="5">
    <source>
        <dbReference type="ARBA" id="ARBA00023242"/>
    </source>
</evidence>
<dbReference type="Pfam" id="PF00646">
    <property type="entry name" value="F-box"/>
    <property type="match status" value="1"/>
</dbReference>
<keyword evidence="4" id="KW-0833">Ubl conjugation pathway</keyword>
<accession>A0AAX6E6Y9</accession>
<keyword evidence="5" id="KW-0539">Nucleus</keyword>
<dbReference type="InterPro" id="IPR057207">
    <property type="entry name" value="FBXL15_LRR"/>
</dbReference>
<dbReference type="FunFam" id="3.80.10.10:FF:000595">
    <property type="entry name" value="EIN3-binding F-box protein 1"/>
    <property type="match status" value="1"/>
</dbReference>
<proteinExistence type="predicted"/>
<evidence type="ECO:0000313" key="8">
    <source>
        <dbReference type="EMBL" id="KAJ6799877.1"/>
    </source>
</evidence>
<dbReference type="InterPro" id="IPR032675">
    <property type="entry name" value="LRR_dom_sf"/>
</dbReference>
<evidence type="ECO:0000256" key="6">
    <source>
        <dbReference type="SAM" id="SignalP"/>
    </source>
</evidence>
<evidence type="ECO:0000256" key="3">
    <source>
        <dbReference type="ARBA" id="ARBA00022745"/>
    </source>
</evidence>
<comment type="pathway">
    <text evidence="2">Protein modification; protein ubiquitination.</text>
</comment>
<dbReference type="SMART" id="SM00367">
    <property type="entry name" value="LRR_CC"/>
    <property type="match status" value="14"/>
</dbReference>
<feature type="signal peptide" evidence="6">
    <location>
        <begin position="1"/>
        <end position="28"/>
    </location>
</feature>
<dbReference type="SUPFAM" id="SSF81383">
    <property type="entry name" value="F-box domain"/>
    <property type="match status" value="1"/>
</dbReference>
<dbReference type="AlphaFoldDB" id="A0AAX6E6Y9"/>
<dbReference type="InterPro" id="IPR036047">
    <property type="entry name" value="F-box-like_dom_sf"/>
</dbReference>
<dbReference type="Pfam" id="PF25372">
    <property type="entry name" value="DUF7885"/>
    <property type="match status" value="2"/>
</dbReference>
<dbReference type="FunFam" id="3.80.10.10:FF:000473">
    <property type="entry name" value="EIN3-binding F-box protein 1"/>
    <property type="match status" value="1"/>
</dbReference>
<evidence type="ECO:0000256" key="4">
    <source>
        <dbReference type="ARBA" id="ARBA00022786"/>
    </source>
</evidence>
<dbReference type="GO" id="GO:0009873">
    <property type="term" value="P:ethylene-activated signaling pathway"/>
    <property type="evidence" value="ECO:0007669"/>
    <property type="project" value="UniProtKB-KW"/>
</dbReference>
<evidence type="ECO:0000256" key="2">
    <source>
        <dbReference type="ARBA" id="ARBA00004906"/>
    </source>
</evidence>
<name>A0AAX6E6Y9_IRIPA</name>
<dbReference type="GO" id="GO:0019005">
    <property type="term" value="C:SCF ubiquitin ligase complex"/>
    <property type="evidence" value="ECO:0007669"/>
    <property type="project" value="TreeGrafter"/>
</dbReference>